<dbReference type="AlphaFoldDB" id="A0AAW2UU76"/>
<reference evidence="2" key="2">
    <citation type="journal article" date="2024" name="Plant">
        <title>Genomic evolution and insights into agronomic trait innovations of Sesamum species.</title>
        <authorList>
            <person name="Miao H."/>
            <person name="Wang L."/>
            <person name="Qu L."/>
            <person name="Liu H."/>
            <person name="Sun Y."/>
            <person name="Le M."/>
            <person name="Wang Q."/>
            <person name="Wei S."/>
            <person name="Zheng Y."/>
            <person name="Lin W."/>
            <person name="Duan Y."/>
            <person name="Cao H."/>
            <person name="Xiong S."/>
            <person name="Wang X."/>
            <person name="Wei L."/>
            <person name="Li C."/>
            <person name="Ma Q."/>
            <person name="Ju M."/>
            <person name="Zhao R."/>
            <person name="Li G."/>
            <person name="Mu C."/>
            <person name="Tian Q."/>
            <person name="Mei H."/>
            <person name="Zhang T."/>
            <person name="Gao T."/>
            <person name="Zhang H."/>
        </authorList>
    </citation>
    <scope>NUCLEOTIDE SEQUENCE</scope>
    <source>
        <strain evidence="2">KEN1</strain>
    </source>
</reference>
<feature type="domain" description="Reverse transcriptase Ty1/copia-type" evidence="1">
    <location>
        <begin position="3"/>
        <end position="172"/>
    </location>
</feature>
<dbReference type="EMBL" id="JACGWN010000011">
    <property type="protein sequence ID" value="KAL0420533.1"/>
    <property type="molecule type" value="Genomic_DNA"/>
</dbReference>
<sequence>MAKSIRILLVITAWYDYKIWQMDVKSAFLNGFIEEEIFMDQPKGFTIVGEEQKVVVSKSPSTASSKLRSWNTRFDEVIRGYDFIRNDYDPCIHKKVSGSSIVYLVLYVDDILLIENDVKMLCDIKAWLSTQFSMKDMGEASYILGIKIYKDKSKRMLGLTQSPYIEKVSKKIQDGAL</sequence>
<accession>A0AAW2UU76</accession>
<dbReference type="InterPro" id="IPR013103">
    <property type="entry name" value="RVT_2"/>
</dbReference>
<protein>
    <submittedName>
        <fullName evidence="2">Copia protein</fullName>
    </submittedName>
</protein>
<evidence type="ECO:0000313" key="2">
    <source>
        <dbReference type="EMBL" id="KAL0420533.1"/>
    </source>
</evidence>
<dbReference type="Pfam" id="PF07727">
    <property type="entry name" value="RVT_2"/>
    <property type="match status" value="1"/>
</dbReference>
<organism evidence="2">
    <name type="scientific">Sesamum latifolium</name>
    <dbReference type="NCBI Taxonomy" id="2727402"/>
    <lineage>
        <taxon>Eukaryota</taxon>
        <taxon>Viridiplantae</taxon>
        <taxon>Streptophyta</taxon>
        <taxon>Embryophyta</taxon>
        <taxon>Tracheophyta</taxon>
        <taxon>Spermatophyta</taxon>
        <taxon>Magnoliopsida</taxon>
        <taxon>eudicotyledons</taxon>
        <taxon>Gunneridae</taxon>
        <taxon>Pentapetalae</taxon>
        <taxon>asterids</taxon>
        <taxon>lamiids</taxon>
        <taxon>Lamiales</taxon>
        <taxon>Pedaliaceae</taxon>
        <taxon>Sesamum</taxon>
    </lineage>
</organism>
<reference evidence="2" key="1">
    <citation type="submission" date="2020-06" db="EMBL/GenBank/DDBJ databases">
        <authorList>
            <person name="Li T."/>
            <person name="Hu X."/>
            <person name="Zhang T."/>
            <person name="Song X."/>
            <person name="Zhang H."/>
            <person name="Dai N."/>
            <person name="Sheng W."/>
            <person name="Hou X."/>
            <person name="Wei L."/>
        </authorList>
    </citation>
    <scope>NUCLEOTIDE SEQUENCE</scope>
    <source>
        <strain evidence="2">KEN1</strain>
        <tissue evidence="2">Leaf</tissue>
    </source>
</reference>
<proteinExistence type="predicted"/>
<evidence type="ECO:0000259" key="1">
    <source>
        <dbReference type="Pfam" id="PF07727"/>
    </source>
</evidence>
<name>A0AAW2UU76_9LAMI</name>
<comment type="caution">
    <text evidence="2">The sequence shown here is derived from an EMBL/GenBank/DDBJ whole genome shotgun (WGS) entry which is preliminary data.</text>
</comment>
<gene>
    <name evidence="2" type="ORF">Slati_3076200</name>
</gene>